<dbReference type="EnsemblPlants" id="AVESA.00010b.r2.5AG0832720.1">
    <property type="protein sequence ID" value="AVESA.00010b.r2.5AG0832720.1.CDS"/>
    <property type="gene ID" value="AVESA.00010b.r2.5AG0832720"/>
</dbReference>
<keyword evidence="2" id="KW-1185">Reference proteome</keyword>
<sequence>MDKFKQMAKDFGSSNLVLRAKRMVDSSTEICYRSACDSIEIGYRSACDYPLVLGAGILLLLLHRICPPLLAFLVSSSPLLLLTGLLLGALLSYGEPCTPSVIGEEACDNQQTLTVKKTAIADCSNEEAENVTIETRSEKRTGSAGFSVAERNLTSNTHDTHWEETNVTFLAANIAPSTEYAQTSVIAGREMYVEKISEKAEMQGFQSSITETGDYEARNHYQLGESMSQCWKSADRQDPCYDSESDLTDVSSSPDASMTDIIPMLEELHPLIDLGTGHPTLASRDNLNSSSDDDDDEDDLEEDDDDTSDDEDEGEEEEKDDGNNQEDVTENNSGVDGLMGPRRAKNILKFELDQRLMDLQTTDATEKLKEASRFYVQVPSISTPRGKPFDLANVSEEVIELPQVPDSAPSVLLPSQNLFDDHDSQLQETWTPRLYSPAAQLKHGNLHGRRSANPHHNGLKMEKGDVSGEDAVHGPSVVDAAELGKDGKLSQVAPVGEDTKILSAANSVVDVFKVDRDNGRHEDNKNADFSDDVNSFPIMENGSGTSEPKESVHAGSENSTLCSLSEANDSEQHAVKANSIDEVNSLFRCRMEEVLVQSMSETIIGQPLTVKLGDELSDTLLSSDSGVNAIEASSVEELNSQLPQINKEALTCDTRDSTCDDELIQEKSGEAFPAAALETEIAEDVGCVLEQLNSGHDKVKMSQDGEVEPKPFELSSGLQVKEAQTLDKDSNCDTSDTGLKVTELKDSAEKPTSIVVEGRHEDDA</sequence>
<reference evidence="1" key="1">
    <citation type="submission" date="2021-05" db="EMBL/GenBank/DDBJ databases">
        <authorList>
            <person name="Scholz U."/>
            <person name="Mascher M."/>
            <person name="Fiebig A."/>
        </authorList>
    </citation>
    <scope>NUCLEOTIDE SEQUENCE [LARGE SCALE GENOMIC DNA]</scope>
</reference>
<protein>
    <submittedName>
        <fullName evidence="1">Uncharacterized protein</fullName>
    </submittedName>
</protein>
<name>A0ACD5XQ26_AVESA</name>
<dbReference type="Proteomes" id="UP001732700">
    <property type="component" value="Chromosome 5A"/>
</dbReference>
<evidence type="ECO:0000313" key="1">
    <source>
        <dbReference type="EnsemblPlants" id="AVESA.00010b.r2.5AG0832720.1.CDS"/>
    </source>
</evidence>
<evidence type="ECO:0000313" key="2">
    <source>
        <dbReference type="Proteomes" id="UP001732700"/>
    </source>
</evidence>
<reference evidence="1" key="2">
    <citation type="submission" date="2025-09" db="UniProtKB">
        <authorList>
            <consortium name="EnsemblPlants"/>
        </authorList>
    </citation>
    <scope>IDENTIFICATION</scope>
</reference>
<organism evidence="1 2">
    <name type="scientific">Avena sativa</name>
    <name type="common">Oat</name>
    <dbReference type="NCBI Taxonomy" id="4498"/>
    <lineage>
        <taxon>Eukaryota</taxon>
        <taxon>Viridiplantae</taxon>
        <taxon>Streptophyta</taxon>
        <taxon>Embryophyta</taxon>
        <taxon>Tracheophyta</taxon>
        <taxon>Spermatophyta</taxon>
        <taxon>Magnoliopsida</taxon>
        <taxon>Liliopsida</taxon>
        <taxon>Poales</taxon>
        <taxon>Poaceae</taxon>
        <taxon>BOP clade</taxon>
        <taxon>Pooideae</taxon>
        <taxon>Poodae</taxon>
        <taxon>Poeae</taxon>
        <taxon>Poeae Chloroplast Group 1 (Aveneae type)</taxon>
        <taxon>Aveninae</taxon>
        <taxon>Avena</taxon>
    </lineage>
</organism>
<accession>A0ACD5XQ26</accession>
<proteinExistence type="predicted"/>